<keyword evidence="2" id="KW-1185">Reference proteome</keyword>
<dbReference type="OrthoDB" id="163266at2"/>
<dbReference type="EMBL" id="JH636049">
    <property type="protein sequence ID" value="EID56026.1"/>
    <property type="molecule type" value="Genomic_DNA"/>
</dbReference>
<dbReference type="STRING" id="882086.SacxiDRAFT_3834"/>
<dbReference type="Proteomes" id="UP000004691">
    <property type="component" value="Unassembled WGS sequence"/>
</dbReference>
<evidence type="ECO:0000313" key="1">
    <source>
        <dbReference type="EMBL" id="EID56026.1"/>
    </source>
</evidence>
<accession>I0V7C3</accession>
<sequence length="79" mass="9388">MTARDQRRRPTGLTRMLFRLPIALYRLRLGWLFGGRHHRTARQLCKRLMGFPVDGSDEGFREVGRRIPFVRITPRRLTP</sequence>
<dbReference type="AlphaFoldDB" id="I0V7C3"/>
<protein>
    <submittedName>
        <fullName evidence="1">Uncharacterized protein</fullName>
    </submittedName>
</protein>
<dbReference type="RefSeq" id="WP_006240246.1">
    <property type="nucleotide sequence ID" value="NZ_JH636049.1"/>
</dbReference>
<reference evidence="1 2" key="1">
    <citation type="submission" date="2012-01" db="EMBL/GenBank/DDBJ databases">
        <title>Improved High-Quality Draft sequence of Saccharomonospora xinjiangensis XJ-54.</title>
        <authorList>
            <consortium name="US DOE Joint Genome Institute"/>
            <person name="Lucas S."/>
            <person name="Han J."/>
            <person name="Lapidus A."/>
            <person name="Cheng J.-F."/>
            <person name="Goodwin L."/>
            <person name="Pitluck S."/>
            <person name="Peters L."/>
            <person name="Mikhailova N."/>
            <person name="Teshima H."/>
            <person name="Detter J.C."/>
            <person name="Han C."/>
            <person name="Tapia R."/>
            <person name="Land M."/>
            <person name="Hauser L."/>
            <person name="Kyrpides N."/>
            <person name="Ivanova N."/>
            <person name="Pagani I."/>
            <person name="Brambilla E.-M."/>
            <person name="Klenk H.-P."/>
            <person name="Woyke T."/>
        </authorList>
    </citation>
    <scope>NUCLEOTIDE SEQUENCE [LARGE SCALE GENOMIC DNA]</scope>
    <source>
        <strain evidence="1 2">XJ-54</strain>
    </source>
</reference>
<dbReference type="HOGENOM" id="CLU_2603947_0_0_11"/>
<evidence type="ECO:0000313" key="2">
    <source>
        <dbReference type="Proteomes" id="UP000004691"/>
    </source>
</evidence>
<proteinExistence type="predicted"/>
<organism evidence="1 2">
    <name type="scientific">Saccharomonospora xinjiangensis XJ-54</name>
    <dbReference type="NCBI Taxonomy" id="882086"/>
    <lineage>
        <taxon>Bacteria</taxon>
        <taxon>Bacillati</taxon>
        <taxon>Actinomycetota</taxon>
        <taxon>Actinomycetes</taxon>
        <taxon>Pseudonocardiales</taxon>
        <taxon>Pseudonocardiaceae</taxon>
        <taxon>Saccharomonospora</taxon>
    </lineage>
</organism>
<gene>
    <name evidence="1" type="ORF">SacxiDRAFT_3834</name>
</gene>
<name>I0V7C3_9PSEU</name>